<comment type="caution">
    <text evidence="2">The sequence shown here is derived from an EMBL/GenBank/DDBJ whole genome shotgun (WGS) entry which is preliminary data.</text>
</comment>
<dbReference type="AlphaFoldDB" id="A0A841T4X7"/>
<evidence type="ECO:0000259" key="1">
    <source>
        <dbReference type="Pfam" id="PF19773"/>
    </source>
</evidence>
<dbReference type="Proteomes" id="UP000535838">
    <property type="component" value="Unassembled WGS sequence"/>
</dbReference>
<evidence type="ECO:0000313" key="3">
    <source>
        <dbReference type="Proteomes" id="UP000535838"/>
    </source>
</evidence>
<sequence>MIVLENESIRVEFSAADGTIRALRDTKKGIDYIADSAGSEPFRLETDEGESGAFTAFEWSESKDESGRVRQVSFVWRTEAGITVFARAALASEEGELVFDCRADNGSALRLHGLEYPIFPDLREITEHGSGDWIAHPFATGVRVRNPMKRFANEGTGFRHMPYPESFSGATMQFFAYYGQNRGGLYFAAMDGEGHPKWLNFYKNGNGLLEASFIHGCEDIGPGKGIAPSYSVQVSLLAGEDWHEAADRYKSWAARQIWCSDGLAEDRAAAEGHRWLYEEMGAATFGINAGSDRTDWLRAYHEHIGTPMFHVLGPDWTNAPQAFGRGVPGGFDDWFPTRFNPDNLALMKEYGDRFAPFEFDYLYNFGGADGELGRAAAQKFPERKKSVDAYKFPFLCPAHPYAHDFHVRRDKELQRTVGVDAIYYDISANNILKACMDDSHGHPVGAGRLIEEAYRRNYADTKAAMAEVAGRYVPMGTEMMNETMIGLIDFYQARAGGQPAAPLELWPVRDLLKSGDAELIPMFAYVYHEYGALRMDGWGKLTTEIGRLYYYTVARTYLWGGLYELNYEYSPMESLDGRENAPEEHYYSFEPRGYAFSTERAAYLGAYAKLRIGAANKYWAYGSMLRPLAFESPRMRAEWFHYNHGKETPEYNDSGKLEVDSVVHSAWRYKEESVALFFANASSDTQQVRVRLEPGTYGVREWAGRLYSAEAAAGTTEAAGEGAGADPLQWSLSADGELELLLPAFSVAMLEGTLSAA</sequence>
<proteinExistence type="predicted"/>
<gene>
    <name evidence="2" type="ORF">H7B67_22500</name>
</gene>
<dbReference type="InterPro" id="IPR046226">
    <property type="entry name" value="DUF6259"/>
</dbReference>
<feature type="domain" description="DUF6259" evidence="1">
    <location>
        <begin position="227"/>
        <end position="531"/>
    </location>
</feature>
<organism evidence="2 3">
    <name type="scientific">Cohnella thailandensis</name>
    <dbReference type="NCBI Taxonomy" id="557557"/>
    <lineage>
        <taxon>Bacteria</taxon>
        <taxon>Bacillati</taxon>
        <taxon>Bacillota</taxon>
        <taxon>Bacilli</taxon>
        <taxon>Bacillales</taxon>
        <taxon>Paenibacillaceae</taxon>
        <taxon>Cohnella</taxon>
    </lineage>
</organism>
<protein>
    <recommendedName>
        <fullName evidence="1">DUF6259 domain-containing protein</fullName>
    </recommendedName>
</protein>
<dbReference type="Pfam" id="PF19773">
    <property type="entry name" value="DUF6259"/>
    <property type="match status" value="1"/>
</dbReference>
<accession>A0A841T4X7</accession>
<keyword evidence="3" id="KW-1185">Reference proteome</keyword>
<reference evidence="2 3" key="1">
    <citation type="submission" date="2020-08" db="EMBL/GenBank/DDBJ databases">
        <title>Cohnella phylogeny.</title>
        <authorList>
            <person name="Dunlap C."/>
        </authorList>
    </citation>
    <scope>NUCLEOTIDE SEQUENCE [LARGE SCALE GENOMIC DNA]</scope>
    <source>
        <strain evidence="2 3">DSM 25241</strain>
    </source>
</reference>
<evidence type="ECO:0000313" key="2">
    <source>
        <dbReference type="EMBL" id="MBB6636907.1"/>
    </source>
</evidence>
<dbReference type="RefSeq" id="WP_185122107.1">
    <property type="nucleotide sequence ID" value="NZ_JACJVQ010000019.1"/>
</dbReference>
<dbReference type="EMBL" id="JACJVQ010000019">
    <property type="protein sequence ID" value="MBB6636907.1"/>
    <property type="molecule type" value="Genomic_DNA"/>
</dbReference>
<name>A0A841T4X7_9BACL</name>